<protein>
    <submittedName>
        <fullName evidence="2">Uncharacterized protein</fullName>
    </submittedName>
</protein>
<dbReference type="EMBL" id="AGWX01000004">
    <property type="protein sequence ID" value="EKS36124.1"/>
    <property type="molecule type" value="Genomic_DNA"/>
</dbReference>
<keyword evidence="3" id="KW-1185">Reference proteome</keyword>
<evidence type="ECO:0000313" key="2">
    <source>
        <dbReference type="EMBL" id="EKS36124.1"/>
    </source>
</evidence>
<dbReference type="Proteomes" id="UP000001096">
    <property type="component" value="Unassembled WGS sequence"/>
</dbReference>
<accession>K8P5W1</accession>
<evidence type="ECO:0000313" key="3">
    <source>
        <dbReference type="Proteomes" id="UP000001096"/>
    </source>
</evidence>
<gene>
    <name evidence="2" type="ORF">HMPREF9695_02542</name>
</gene>
<name>K8P5W1_9BRAD</name>
<dbReference type="HOGENOM" id="CLU_2056356_0_0_5"/>
<sequence length="119" mass="13100">MKYLDLIQILSIHDQAIDIADDFDVARARPDLPASAQNASGRYPDVGYRPEKAQNQRFGNRSALLGAYVVFDSLGKLRVNELDREAFLEVADDPGMHAAEGDRLADQRLDLGGKGRTGQ</sequence>
<reference evidence="2 3" key="1">
    <citation type="submission" date="2012-04" db="EMBL/GenBank/DDBJ databases">
        <title>The Genome Sequence of Afipia broomeae ATCC 49717.</title>
        <authorList>
            <consortium name="The Broad Institute Genome Sequencing Platform"/>
            <person name="Earl A."/>
            <person name="Ward D."/>
            <person name="Feldgarden M."/>
            <person name="Gevers D."/>
            <person name="Huys G."/>
            <person name="Walker B."/>
            <person name="Young S.K."/>
            <person name="Zeng Q."/>
            <person name="Gargeya S."/>
            <person name="Fitzgerald M."/>
            <person name="Haas B."/>
            <person name="Abouelleil A."/>
            <person name="Alvarado L."/>
            <person name="Arachchi H.M."/>
            <person name="Berlin A."/>
            <person name="Chapman S.B."/>
            <person name="Goldberg J."/>
            <person name="Griggs A."/>
            <person name="Gujja S."/>
            <person name="Hansen M."/>
            <person name="Howarth C."/>
            <person name="Imamovic A."/>
            <person name="Larimer J."/>
            <person name="McCowen C."/>
            <person name="Montmayeur A."/>
            <person name="Murphy C."/>
            <person name="Neiman D."/>
            <person name="Pearson M."/>
            <person name="Priest M."/>
            <person name="Roberts A."/>
            <person name="Saif S."/>
            <person name="Shea T."/>
            <person name="Sisk P."/>
            <person name="Sykes S."/>
            <person name="Wortman J."/>
            <person name="Nusbaum C."/>
            <person name="Birren B."/>
        </authorList>
    </citation>
    <scope>NUCLEOTIDE SEQUENCE [LARGE SCALE GENOMIC DNA]</scope>
    <source>
        <strain evidence="2 3">ATCC 49717</strain>
    </source>
</reference>
<dbReference type="AlphaFoldDB" id="K8P5W1"/>
<comment type="caution">
    <text evidence="2">The sequence shown here is derived from an EMBL/GenBank/DDBJ whole genome shotgun (WGS) entry which is preliminary data.</text>
</comment>
<evidence type="ECO:0000256" key="1">
    <source>
        <dbReference type="SAM" id="MobiDB-lite"/>
    </source>
</evidence>
<feature type="compositionally biased region" description="Basic and acidic residues" evidence="1">
    <location>
        <begin position="99"/>
        <end position="113"/>
    </location>
</feature>
<organism evidence="2 3">
    <name type="scientific">Afipia broomeae ATCC 49717</name>
    <dbReference type="NCBI Taxonomy" id="883078"/>
    <lineage>
        <taxon>Bacteria</taxon>
        <taxon>Pseudomonadati</taxon>
        <taxon>Pseudomonadota</taxon>
        <taxon>Alphaproteobacteria</taxon>
        <taxon>Hyphomicrobiales</taxon>
        <taxon>Nitrobacteraceae</taxon>
        <taxon>Afipia</taxon>
    </lineage>
</organism>
<proteinExistence type="predicted"/>
<feature type="region of interest" description="Disordered" evidence="1">
    <location>
        <begin position="98"/>
        <end position="119"/>
    </location>
</feature>